<dbReference type="PANTHER" id="PTHR43214:SF24">
    <property type="entry name" value="TRANSCRIPTIONAL REGULATORY PROTEIN NARL-RELATED"/>
    <property type="match status" value="1"/>
</dbReference>
<dbReference type="Pfam" id="PF00072">
    <property type="entry name" value="Response_reg"/>
    <property type="match status" value="1"/>
</dbReference>
<name>A0A7K1LG99_9MICC</name>
<dbReference type="PROSITE" id="PS50043">
    <property type="entry name" value="HTH_LUXR_2"/>
    <property type="match status" value="1"/>
</dbReference>
<dbReference type="CDD" id="cd06170">
    <property type="entry name" value="LuxR_C_like"/>
    <property type="match status" value="1"/>
</dbReference>
<accession>A0A7K1LG99</accession>
<dbReference type="GO" id="GO:0000160">
    <property type="term" value="P:phosphorelay signal transduction system"/>
    <property type="evidence" value="ECO:0007669"/>
    <property type="project" value="InterPro"/>
</dbReference>
<dbReference type="PROSITE" id="PS00622">
    <property type="entry name" value="HTH_LUXR_1"/>
    <property type="match status" value="1"/>
</dbReference>
<dbReference type="Proteomes" id="UP000462152">
    <property type="component" value="Unassembled WGS sequence"/>
</dbReference>
<protein>
    <submittedName>
        <fullName evidence="8">Response regulator</fullName>
    </submittedName>
</protein>
<evidence type="ECO:0000259" key="6">
    <source>
        <dbReference type="PROSITE" id="PS50043"/>
    </source>
</evidence>
<evidence type="ECO:0000313" key="9">
    <source>
        <dbReference type="Proteomes" id="UP000462152"/>
    </source>
</evidence>
<dbReference type="AlphaFoldDB" id="A0A7K1LG99"/>
<proteinExistence type="predicted"/>
<gene>
    <name evidence="8" type="ORF">GMA10_02810</name>
</gene>
<dbReference type="GO" id="GO:0003677">
    <property type="term" value="F:DNA binding"/>
    <property type="evidence" value="ECO:0007669"/>
    <property type="project" value="UniProtKB-KW"/>
</dbReference>
<comment type="caution">
    <text evidence="8">The sequence shown here is derived from an EMBL/GenBank/DDBJ whole genome shotgun (WGS) entry which is preliminary data.</text>
</comment>
<dbReference type="InterPro" id="IPR016032">
    <property type="entry name" value="Sig_transdc_resp-reg_C-effctor"/>
</dbReference>
<feature type="domain" description="Response regulatory" evidence="7">
    <location>
        <begin position="6"/>
        <end position="121"/>
    </location>
</feature>
<dbReference type="InterPro" id="IPR039420">
    <property type="entry name" value="WalR-like"/>
</dbReference>
<evidence type="ECO:0000256" key="1">
    <source>
        <dbReference type="ARBA" id="ARBA00022553"/>
    </source>
</evidence>
<dbReference type="InterPro" id="IPR001789">
    <property type="entry name" value="Sig_transdc_resp-reg_receiver"/>
</dbReference>
<dbReference type="SUPFAM" id="SSF46894">
    <property type="entry name" value="C-terminal effector domain of the bipartite response regulators"/>
    <property type="match status" value="1"/>
</dbReference>
<dbReference type="InterPro" id="IPR058245">
    <property type="entry name" value="NreC/VraR/RcsB-like_REC"/>
</dbReference>
<dbReference type="GO" id="GO:0006355">
    <property type="term" value="P:regulation of DNA-templated transcription"/>
    <property type="evidence" value="ECO:0007669"/>
    <property type="project" value="InterPro"/>
</dbReference>
<evidence type="ECO:0000256" key="3">
    <source>
        <dbReference type="ARBA" id="ARBA00023125"/>
    </source>
</evidence>
<dbReference type="SMART" id="SM00448">
    <property type="entry name" value="REC"/>
    <property type="match status" value="1"/>
</dbReference>
<dbReference type="Gene3D" id="3.40.50.2300">
    <property type="match status" value="1"/>
</dbReference>
<dbReference type="EMBL" id="WOGT01000001">
    <property type="protein sequence ID" value="MUN54158.1"/>
    <property type="molecule type" value="Genomic_DNA"/>
</dbReference>
<dbReference type="RefSeq" id="WP_129314237.1">
    <property type="nucleotide sequence ID" value="NZ_NOIQ01000001.1"/>
</dbReference>
<organism evidence="8 9">
    <name type="scientific">Rothia koreensis</name>
    <dbReference type="NCBI Taxonomy" id="592378"/>
    <lineage>
        <taxon>Bacteria</taxon>
        <taxon>Bacillati</taxon>
        <taxon>Actinomycetota</taxon>
        <taxon>Actinomycetes</taxon>
        <taxon>Micrococcales</taxon>
        <taxon>Micrococcaceae</taxon>
        <taxon>Rothia</taxon>
    </lineage>
</organism>
<evidence type="ECO:0000313" key="8">
    <source>
        <dbReference type="EMBL" id="MUN54158.1"/>
    </source>
</evidence>
<keyword evidence="9" id="KW-1185">Reference proteome</keyword>
<evidence type="ECO:0000259" key="7">
    <source>
        <dbReference type="PROSITE" id="PS50110"/>
    </source>
</evidence>
<dbReference type="InterPro" id="IPR011006">
    <property type="entry name" value="CheY-like_superfamily"/>
</dbReference>
<keyword evidence="4" id="KW-0804">Transcription</keyword>
<dbReference type="PANTHER" id="PTHR43214">
    <property type="entry name" value="TWO-COMPONENT RESPONSE REGULATOR"/>
    <property type="match status" value="1"/>
</dbReference>
<feature type="modified residue" description="4-aspartylphosphate" evidence="5">
    <location>
        <position position="57"/>
    </location>
</feature>
<sequence>MTSPLRVFLVDDQHMVRSGFSMVLSVEPGIDVVGEASNAAEALEKLRREPADVVLMDIQMPGMSGLTATRHVVDEGLGQVIMLTTFDRSDYLFGALEAGASGFLLKTASAEDLVTAIEAVADGQALLSPEVTLPLIRRIVDQNTTHAVDHGDSQAAPEGSTSDGPSQVLLSNDDVAVLETLSEREKEVLALMAEGRTNGEIADELFLGLATIKTHVSRIFAKTASRDRVQAVIFAYRTGIARPV</sequence>
<dbReference type="SUPFAM" id="SSF52172">
    <property type="entry name" value="CheY-like"/>
    <property type="match status" value="1"/>
</dbReference>
<reference evidence="8 9" key="1">
    <citation type="submission" date="2019-12" db="EMBL/GenBank/DDBJ databases">
        <authorList>
            <person name="Li J."/>
            <person name="Shi Y."/>
            <person name="Xu G."/>
            <person name="Xiao D."/>
            <person name="Ran X."/>
        </authorList>
    </citation>
    <scope>NUCLEOTIDE SEQUENCE [LARGE SCALE GENOMIC DNA]</scope>
    <source>
        <strain evidence="8 9">JCM 15915</strain>
    </source>
</reference>
<dbReference type="Pfam" id="PF00196">
    <property type="entry name" value="GerE"/>
    <property type="match status" value="1"/>
</dbReference>
<dbReference type="CDD" id="cd17535">
    <property type="entry name" value="REC_NarL-like"/>
    <property type="match status" value="1"/>
</dbReference>
<keyword evidence="3" id="KW-0238">DNA-binding</keyword>
<feature type="domain" description="HTH luxR-type" evidence="6">
    <location>
        <begin position="174"/>
        <end position="239"/>
    </location>
</feature>
<dbReference type="SMART" id="SM00421">
    <property type="entry name" value="HTH_LUXR"/>
    <property type="match status" value="1"/>
</dbReference>
<dbReference type="InterPro" id="IPR000792">
    <property type="entry name" value="Tscrpt_reg_LuxR_C"/>
</dbReference>
<dbReference type="PRINTS" id="PR00038">
    <property type="entry name" value="HTHLUXR"/>
</dbReference>
<dbReference type="PROSITE" id="PS50110">
    <property type="entry name" value="RESPONSE_REGULATORY"/>
    <property type="match status" value="1"/>
</dbReference>
<evidence type="ECO:0000256" key="4">
    <source>
        <dbReference type="ARBA" id="ARBA00023163"/>
    </source>
</evidence>
<evidence type="ECO:0000256" key="5">
    <source>
        <dbReference type="PROSITE-ProRule" id="PRU00169"/>
    </source>
</evidence>
<dbReference type="OrthoDB" id="9808843at2"/>
<keyword evidence="1 5" id="KW-0597">Phosphoprotein</keyword>
<evidence type="ECO:0000256" key="2">
    <source>
        <dbReference type="ARBA" id="ARBA00023015"/>
    </source>
</evidence>
<keyword evidence="2" id="KW-0805">Transcription regulation</keyword>